<dbReference type="OrthoDB" id="25129at2759"/>
<dbReference type="Proteomes" id="UP000037904">
    <property type="component" value="Unassembled WGS sequence"/>
</dbReference>
<dbReference type="AlphaFoldDB" id="A0A0M9F2S4"/>
<feature type="domain" description="Aminoglycoside phosphotransferase" evidence="1">
    <location>
        <begin position="81"/>
        <end position="292"/>
    </location>
</feature>
<evidence type="ECO:0000259" key="1">
    <source>
        <dbReference type="Pfam" id="PF01636"/>
    </source>
</evidence>
<evidence type="ECO:0000313" key="3">
    <source>
        <dbReference type="Proteomes" id="UP000037904"/>
    </source>
</evidence>
<dbReference type="Pfam" id="PF01636">
    <property type="entry name" value="APH"/>
    <property type="match status" value="1"/>
</dbReference>
<gene>
    <name evidence="2" type="ORF">FLAG1_02168</name>
</gene>
<comment type="caution">
    <text evidence="2">The sequence shown here is derived from an EMBL/GenBank/DDBJ whole genome shotgun (WGS) entry which is preliminary data.</text>
</comment>
<accession>A0A0M9F2S4</accession>
<reference evidence="2 3" key="1">
    <citation type="submission" date="2015-04" db="EMBL/GenBank/DDBJ databases">
        <title>The draft genome sequence of Fusarium langsethiae, a T-2/HT-2 mycotoxin producer.</title>
        <authorList>
            <person name="Lysoe E."/>
            <person name="Divon H.H."/>
            <person name="Terzi V."/>
            <person name="Orru L."/>
            <person name="Lamontanara A."/>
            <person name="Kolseth A.-K."/>
            <person name="Frandsen R.J."/>
            <person name="Nielsen K."/>
            <person name="Thrane U."/>
        </authorList>
    </citation>
    <scope>NUCLEOTIDE SEQUENCE [LARGE SCALE GENOMIC DNA]</scope>
    <source>
        <strain evidence="2 3">Fl201059</strain>
    </source>
</reference>
<dbReference type="Gene3D" id="3.30.200.20">
    <property type="entry name" value="Phosphorylase Kinase, domain 1"/>
    <property type="match status" value="1"/>
</dbReference>
<protein>
    <recommendedName>
        <fullName evidence="1">Aminoglycoside phosphotransferase domain-containing protein</fullName>
    </recommendedName>
</protein>
<dbReference type="SUPFAM" id="SSF56112">
    <property type="entry name" value="Protein kinase-like (PK-like)"/>
    <property type="match status" value="1"/>
</dbReference>
<proteinExistence type="predicted"/>
<dbReference type="EMBL" id="JXCE01000020">
    <property type="protein sequence ID" value="KPA44863.1"/>
    <property type="molecule type" value="Genomic_DNA"/>
</dbReference>
<sequence>MTSHEQPHDPTDTKQEIASKIKNTLDGTCFAASDLRRLTGGTANFMYHATLKQSSSRDKYQDGVVIKHGEGHVAMHPSFKISTSRCAVEYEALVHLTALPPVQTSYCMISTPKTYYFDHDTNTQVQEYLPSALSLKEYALEHYSPSSQTRKPQCDQLGHALGAWLRMFHGWSQEPKQAAMRQTFAGNKDGQGLKNMINYQRLLQMVDQHPDVLGDARDVFQGVNDLAAGELLNETDLYPIHGDFWTGNVLISGVPVTGSDRIPIRVVDWELAQLGVRPLDLGQFIAELWSLKLYRNIDAGEWFIRGFVAGYGLVDDNFAYRTIIHVGVHLICFGHFWSTTPEELSEDEQQHFIMYRIGKEIIAKAWSRDREYFRGHLLGCLFG</sequence>
<dbReference type="Gene3D" id="3.90.1200.10">
    <property type="match status" value="1"/>
</dbReference>
<name>A0A0M9F2S4_FUSLA</name>
<evidence type="ECO:0000313" key="2">
    <source>
        <dbReference type="EMBL" id="KPA44863.1"/>
    </source>
</evidence>
<keyword evidence="3" id="KW-1185">Reference proteome</keyword>
<dbReference type="InterPro" id="IPR002575">
    <property type="entry name" value="Aminoglycoside_PTrfase"/>
</dbReference>
<dbReference type="InterPro" id="IPR011009">
    <property type="entry name" value="Kinase-like_dom_sf"/>
</dbReference>
<organism evidence="2 3">
    <name type="scientific">Fusarium langsethiae</name>
    <dbReference type="NCBI Taxonomy" id="179993"/>
    <lineage>
        <taxon>Eukaryota</taxon>
        <taxon>Fungi</taxon>
        <taxon>Dikarya</taxon>
        <taxon>Ascomycota</taxon>
        <taxon>Pezizomycotina</taxon>
        <taxon>Sordariomycetes</taxon>
        <taxon>Hypocreomycetidae</taxon>
        <taxon>Hypocreales</taxon>
        <taxon>Nectriaceae</taxon>
        <taxon>Fusarium</taxon>
    </lineage>
</organism>